<dbReference type="PROSITE" id="PS50263">
    <property type="entry name" value="CN_HYDROLASE"/>
    <property type="match status" value="1"/>
</dbReference>
<proteinExistence type="inferred from homology"/>
<evidence type="ECO:0000313" key="4">
    <source>
        <dbReference type="EMBL" id="AOZ48660.1"/>
    </source>
</evidence>
<dbReference type="InterPro" id="IPR036526">
    <property type="entry name" value="C-N_Hydrolase_sf"/>
</dbReference>
<dbReference type="CDD" id="cd07572">
    <property type="entry name" value="nit"/>
    <property type="match status" value="1"/>
</dbReference>
<evidence type="ECO:0000259" key="3">
    <source>
        <dbReference type="PROSITE" id="PS50263"/>
    </source>
</evidence>
<dbReference type="PANTHER" id="PTHR23088">
    <property type="entry name" value="NITRILASE-RELATED"/>
    <property type="match status" value="1"/>
</dbReference>
<dbReference type="STRING" id="1108595.BKX93_00725"/>
<sequence length="269" mass="29130">MKQKFVAAAVQMVSGCGLEANLARADQLLGEAAARGASLAVLPEYFCLMGAKEADKVALREAFGNGPIQQALSEMARRHGLWLLGGTVPLLCEEEGKVLNSSLLYNPQGEVAARYDKIHLFGFTGQGESYCESNTIRPGATPTKAETPLADIAFGICYDLRFPELFRMLAPFDLLILPAAFTATTGEAHWEPLLRARAIENQCYLIASAQGGTHENGRRTHGHSMIIDPWGRILAELPDGEGVVTAEIDPELIHSVRGRLPALAHRAIR</sequence>
<reference evidence="4 5" key="1">
    <citation type="submission" date="2016-10" db="EMBL/GenBank/DDBJ databases">
        <title>Chromobacterium muskegensis sp. nov., an insecticidal bacterium isolated from Sphagnum bogs.</title>
        <authorList>
            <person name="Sparks M.E."/>
            <person name="Blackburn M.B."/>
            <person name="Gundersen-Rindal D.E."/>
            <person name="Mitchell A."/>
            <person name="Farrar R."/>
            <person name="Kuhar D."/>
        </authorList>
    </citation>
    <scope>NUCLEOTIDE SEQUENCE [LARGE SCALE GENOMIC DNA]</scope>
    <source>
        <strain evidence="4 5">21-1</strain>
    </source>
</reference>
<dbReference type="Proteomes" id="UP000178776">
    <property type="component" value="Chromosome"/>
</dbReference>
<dbReference type="RefSeq" id="WP_070978166.1">
    <property type="nucleotide sequence ID" value="NZ_CP017707.1"/>
</dbReference>
<dbReference type="Gene3D" id="3.60.110.10">
    <property type="entry name" value="Carbon-nitrogen hydrolase"/>
    <property type="match status" value="1"/>
</dbReference>
<gene>
    <name evidence="4" type="ORF">BKX93_00725</name>
</gene>
<dbReference type="KEGG" id="cvc:BKX93_00725"/>
<dbReference type="GO" id="GO:0016746">
    <property type="term" value="F:acyltransferase activity"/>
    <property type="evidence" value="ECO:0007669"/>
    <property type="project" value="UniProtKB-KW"/>
</dbReference>
<dbReference type="SUPFAM" id="SSF56317">
    <property type="entry name" value="Carbon-nitrogen hydrolase"/>
    <property type="match status" value="1"/>
</dbReference>
<accession>A0A1D9LBP6</accession>
<dbReference type="InterPro" id="IPR001110">
    <property type="entry name" value="UPF0012_CS"/>
</dbReference>
<dbReference type="GO" id="GO:0016811">
    <property type="term" value="F:hydrolase activity, acting on carbon-nitrogen (but not peptide) bonds, in linear amides"/>
    <property type="evidence" value="ECO:0007669"/>
    <property type="project" value="InterPro"/>
</dbReference>
<dbReference type="InterPro" id="IPR003010">
    <property type="entry name" value="C-N_Hydrolase"/>
</dbReference>
<name>A0A1D9LBP6_9NEIS</name>
<keyword evidence="2" id="KW-0378">Hydrolase</keyword>
<keyword evidence="4" id="KW-0012">Acyltransferase</keyword>
<evidence type="ECO:0000256" key="2">
    <source>
        <dbReference type="ARBA" id="ARBA00022801"/>
    </source>
</evidence>
<evidence type="ECO:0000256" key="1">
    <source>
        <dbReference type="ARBA" id="ARBA00010613"/>
    </source>
</evidence>
<dbReference type="AlphaFoldDB" id="A0A1D9LBP6"/>
<dbReference type="InterPro" id="IPR045254">
    <property type="entry name" value="Nit1/2_C-N_Hydrolase"/>
</dbReference>
<organism evidence="4 5">
    <name type="scientific">Chromobacterium vaccinii</name>
    <dbReference type="NCBI Taxonomy" id="1108595"/>
    <lineage>
        <taxon>Bacteria</taxon>
        <taxon>Pseudomonadati</taxon>
        <taxon>Pseudomonadota</taxon>
        <taxon>Betaproteobacteria</taxon>
        <taxon>Neisseriales</taxon>
        <taxon>Chromobacteriaceae</taxon>
        <taxon>Chromobacterium</taxon>
    </lineage>
</organism>
<evidence type="ECO:0000313" key="5">
    <source>
        <dbReference type="Proteomes" id="UP000178776"/>
    </source>
</evidence>
<keyword evidence="4" id="KW-0808">Transferase</keyword>
<protein>
    <submittedName>
        <fullName evidence="4">Acyltransferase</fullName>
    </submittedName>
</protein>
<dbReference type="PANTHER" id="PTHR23088:SF27">
    <property type="entry name" value="DEAMINATED GLUTATHIONE AMIDASE"/>
    <property type="match status" value="1"/>
</dbReference>
<dbReference type="PROSITE" id="PS51257">
    <property type="entry name" value="PROKAR_LIPOPROTEIN"/>
    <property type="match status" value="1"/>
</dbReference>
<dbReference type="GeneID" id="68839749"/>
<dbReference type="Pfam" id="PF00795">
    <property type="entry name" value="CN_hydrolase"/>
    <property type="match status" value="1"/>
</dbReference>
<dbReference type="EMBL" id="CP017707">
    <property type="protein sequence ID" value="AOZ48660.1"/>
    <property type="molecule type" value="Genomic_DNA"/>
</dbReference>
<dbReference type="PROSITE" id="PS01227">
    <property type="entry name" value="UPF0012"/>
    <property type="match status" value="1"/>
</dbReference>
<feature type="domain" description="CN hydrolase" evidence="3">
    <location>
        <begin position="5"/>
        <end position="250"/>
    </location>
</feature>
<comment type="similarity">
    <text evidence="1">Belongs to the carbon-nitrogen hydrolase superfamily. NIT1/NIT2 family.</text>
</comment>